<keyword evidence="1" id="KW-0378">Hydrolase</keyword>
<accession>A0AAE0LF83</accession>
<dbReference type="InterPro" id="IPR029021">
    <property type="entry name" value="Prot-tyrosine_phosphatase-like"/>
</dbReference>
<evidence type="ECO:0008006" key="7">
    <source>
        <dbReference type="Google" id="ProtNLM"/>
    </source>
</evidence>
<dbReference type="PROSITE" id="PS50054">
    <property type="entry name" value="TYR_PHOSPHATASE_DUAL"/>
    <property type="match status" value="1"/>
</dbReference>
<dbReference type="GO" id="GO:0008579">
    <property type="term" value="F:JUN kinase phosphatase activity"/>
    <property type="evidence" value="ECO:0007669"/>
    <property type="project" value="TreeGrafter"/>
</dbReference>
<dbReference type="InterPro" id="IPR020422">
    <property type="entry name" value="TYR_PHOSPHATASE_DUAL_dom"/>
</dbReference>
<dbReference type="InterPro" id="IPR000387">
    <property type="entry name" value="Tyr_Pase_dom"/>
</dbReference>
<reference evidence="5 6" key="1">
    <citation type="journal article" date="2015" name="Genome Biol. Evol.">
        <title>Comparative Genomics of a Bacterivorous Green Alga Reveals Evolutionary Causalities and Consequences of Phago-Mixotrophic Mode of Nutrition.</title>
        <authorList>
            <person name="Burns J.A."/>
            <person name="Paasch A."/>
            <person name="Narechania A."/>
            <person name="Kim E."/>
        </authorList>
    </citation>
    <scope>NUCLEOTIDE SEQUENCE [LARGE SCALE GENOMIC DNA]</scope>
    <source>
        <strain evidence="5 6">PLY_AMNH</strain>
    </source>
</reference>
<sequence length="283" mass="32074">MQRTAHLNVGNQKALQWSENLTLCISAAQVLREQGDVDGVALALADNLRAALTNEEDREHVEAAKRQLVNVLKERGLIKQVRTVGASGSKEYRHMQQILPNLWLGPWQPLNNGAKEIIENNITHVVSVVRQLNFNVPKHIQRHGIRIDDRPTADLLSHFDATFNFIDQGLKEGAVFVHCGAGVSRSATIVIGYIMYKLDLTFDRASDIVRCARPYVRPNEGFVKQLKVYAKRLQDMKQHPQEVETQQRGTFIDVAPKIATVHRENLIREIFWIGVHDRPGQMV</sequence>
<proteinExistence type="predicted"/>
<dbReference type="SMART" id="SM00195">
    <property type="entry name" value="DSPc"/>
    <property type="match status" value="1"/>
</dbReference>
<dbReference type="PROSITE" id="PS50056">
    <property type="entry name" value="TYR_PHOSPHATASE_2"/>
    <property type="match status" value="1"/>
</dbReference>
<dbReference type="Gene3D" id="3.90.190.10">
    <property type="entry name" value="Protein tyrosine phosphatase superfamily"/>
    <property type="match status" value="1"/>
</dbReference>
<feature type="domain" description="Tyrosine-protein phosphatase" evidence="3">
    <location>
        <begin position="94"/>
        <end position="235"/>
    </location>
</feature>
<dbReference type="Pfam" id="PF00782">
    <property type="entry name" value="DSPc"/>
    <property type="match status" value="1"/>
</dbReference>
<keyword evidence="6" id="KW-1185">Reference proteome</keyword>
<dbReference type="EMBL" id="LGRX02003230">
    <property type="protein sequence ID" value="KAK3282589.1"/>
    <property type="molecule type" value="Genomic_DNA"/>
</dbReference>
<name>A0AAE0LF83_9CHLO</name>
<dbReference type="SUPFAM" id="SSF52799">
    <property type="entry name" value="(Phosphotyrosine protein) phosphatases II"/>
    <property type="match status" value="1"/>
</dbReference>
<dbReference type="CDD" id="cd14498">
    <property type="entry name" value="DSP"/>
    <property type="match status" value="1"/>
</dbReference>
<evidence type="ECO:0000259" key="4">
    <source>
        <dbReference type="PROSITE" id="PS50056"/>
    </source>
</evidence>
<dbReference type="AlphaFoldDB" id="A0AAE0LF83"/>
<protein>
    <recommendedName>
        <fullName evidence="7">Protein-tyrosine-phosphatase</fullName>
    </recommendedName>
</protein>
<evidence type="ECO:0000256" key="1">
    <source>
        <dbReference type="ARBA" id="ARBA00022801"/>
    </source>
</evidence>
<dbReference type="PANTHER" id="PTHR46377:SF1">
    <property type="entry name" value="DUAL SPECIFICITY PROTEIN PHOSPHATASE 19"/>
    <property type="match status" value="1"/>
</dbReference>
<feature type="domain" description="Tyrosine specific protein phosphatases" evidence="4">
    <location>
        <begin position="153"/>
        <end position="214"/>
    </location>
</feature>
<evidence type="ECO:0000259" key="3">
    <source>
        <dbReference type="PROSITE" id="PS50054"/>
    </source>
</evidence>
<evidence type="ECO:0000313" key="6">
    <source>
        <dbReference type="Proteomes" id="UP001190700"/>
    </source>
</evidence>
<comment type="caution">
    <text evidence="5">The sequence shown here is derived from an EMBL/GenBank/DDBJ whole genome shotgun (WGS) entry which is preliminary data.</text>
</comment>
<keyword evidence="2" id="KW-0904">Protein phosphatase</keyword>
<dbReference type="GO" id="GO:0005737">
    <property type="term" value="C:cytoplasm"/>
    <property type="evidence" value="ECO:0007669"/>
    <property type="project" value="TreeGrafter"/>
</dbReference>
<dbReference type="Proteomes" id="UP001190700">
    <property type="component" value="Unassembled WGS sequence"/>
</dbReference>
<dbReference type="PROSITE" id="PS00383">
    <property type="entry name" value="TYR_PHOSPHATASE_1"/>
    <property type="match status" value="1"/>
</dbReference>
<evidence type="ECO:0000256" key="2">
    <source>
        <dbReference type="ARBA" id="ARBA00022912"/>
    </source>
</evidence>
<evidence type="ECO:0000313" key="5">
    <source>
        <dbReference type="EMBL" id="KAK3282589.1"/>
    </source>
</evidence>
<gene>
    <name evidence="5" type="ORF">CYMTET_9678</name>
</gene>
<dbReference type="InterPro" id="IPR016130">
    <property type="entry name" value="Tyr_Pase_AS"/>
</dbReference>
<dbReference type="PANTHER" id="PTHR46377">
    <property type="entry name" value="DUAL SPECIFICITY PROTEIN PHOSPHATASE 19"/>
    <property type="match status" value="1"/>
</dbReference>
<dbReference type="InterPro" id="IPR000340">
    <property type="entry name" value="Dual-sp_phosphatase_cat-dom"/>
</dbReference>
<organism evidence="5 6">
    <name type="scientific">Cymbomonas tetramitiformis</name>
    <dbReference type="NCBI Taxonomy" id="36881"/>
    <lineage>
        <taxon>Eukaryota</taxon>
        <taxon>Viridiplantae</taxon>
        <taxon>Chlorophyta</taxon>
        <taxon>Pyramimonadophyceae</taxon>
        <taxon>Pyramimonadales</taxon>
        <taxon>Pyramimonadaceae</taxon>
        <taxon>Cymbomonas</taxon>
    </lineage>
</organism>